<feature type="compositionally biased region" description="Acidic residues" evidence="1">
    <location>
        <begin position="685"/>
        <end position="695"/>
    </location>
</feature>
<dbReference type="Proteomes" id="UP001057375">
    <property type="component" value="Unassembled WGS sequence"/>
</dbReference>
<dbReference type="EMBL" id="BQXS01010240">
    <property type="protein sequence ID" value="GKT33403.1"/>
    <property type="molecule type" value="Genomic_DNA"/>
</dbReference>
<evidence type="ECO:0000313" key="2">
    <source>
        <dbReference type="EMBL" id="GKT33403.1"/>
    </source>
</evidence>
<protein>
    <submittedName>
        <fullName evidence="2">Uncharacterized protein</fullName>
    </submittedName>
</protein>
<organism evidence="2 3">
    <name type="scientific">Aduncisulcus paluster</name>
    <dbReference type="NCBI Taxonomy" id="2918883"/>
    <lineage>
        <taxon>Eukaryota</taxon>
        <taxon>Metamonada</taxon>
        <taxon>Carpediemonas-like organisms</taxon>
        <taxon>Aduncisulcus</taxon>
    </lineage>
</organism>
<feature type="compositionally biased region" description="Low complexity" evidence="1">
    <location>
        <begin position="215"/>
        <end position="230"/>
    </location>
</feature>
<feature type="region of interest" description="Disordered" evidence="1">
    <location>
        <begin position="520"/>
        <end position="576"/>
    </location>
</feature>
<keyword evidence="3" id="KW-1185">Reference proteome</keyword>
<feature type="region of interest" description="Disordered" evidence="1">
    <location>
        <begin position="743"/>
        <end position="780"/>
    </location>
</feature>
<feature type="region of interest" description="Disordered" evidence="1">
    <location>
        <begin position="199"/>
        <end position="233"/>
    </location>
</feature>
<evidence type="ECO:0000313" key="3">
    <source>
        <dbReference type="Proteomes" id="UP001057375"/>
    </source>
</evidence>
<feature type="region of interest" description="Disordered" evidence="1">
    <location>
        <begin position="386"/>
        <end position="412"/>
    </location>
</feature>
<sequence>MRKGQFELSSDKGRETFFRPVGIGQSPQVLPHKHDIEPLYSPFSLPPALSRANILKHSPRGLQESLPMDCRLKSKLVSRLFVPPSISPTKIPKIQSLLNNSSYYFSFPDPPPSETNSEFLAPLNSLFSKFYSDNLPFFYLISSKYILMFRISPPNYRVALSKQHTHVCVVAELDSADIKRFSSIDTGVSDADPIITSRIASSTHSPKTPGQPTHSNSFYRFSSSKSHQSSPEQLFPSISNGFIIRGKEAITRFVNDSLIPHSHLHTLYSPQQFLKSIPLVLTLSIEAAVQLSIDPPCGHPLLPHTVHSLVTTIASELNASRFGFGMFLHGNVDICFNNKDSFIHRVSSFTPLSAQLEQHKSRASGKRCILCDDEEDRRPLLIGSSRIRRKHRTQRKAKMKSASSSTSKYEDTTLHRSLNNSLSQPCFPDVIEEDHPSLSVFSYKVEPKTTDYSDCGGREDSNECEEEEVCSQPTDFSDFKRQSLIPSPPLLTCASENNLNHFFLSNPLVIERKKSMLCDSTSPCQEDTSDRMTDDSDHVSYAKPESHSFLSLDTEVSAPPGFNPKDSISAPVRPLSPTSALRNNISSCIISSCITSMSVSATSTGSPSAINVEIDSSGGTDGLGLHKGADHCPGMTKKTANSFPVDEFEEIIGDYTPGGDDYHASSQQHSTRVIDSNSEASGSESPDEESSEVEDHELSRRPSGRVNPGFLRHDFGDTYHDVCAEHGKEICSLLLSRNGDKLQGSSNQNSLCEGLSSTGNTRKKPHISVPSSTSSSVSSSSLSSTIILGDDLDDQHNEDVPDILSCFPAKEEEEEDPVSCDMNKKSPSSMGDDRKERIVEGDVFREICDSFKKTRKRRGSGEAMLLESDGLSSLFRTSASLPVSANSSRVVTPTPCSARYADGLPSPMLLSPHNSRETKRRASCRNCDVSSSRGFLCVSMCCITAVKYSADGWIID</sequence>
<feature type="compositionally biased region" description="Basic residues" evidence="1">
    <location>
        <begin position="386"/>
        <end position="399"/>
    </location>
</feature>
<feature type="compositionally biased region" description="Low complexity" evidence="1">
    <location>
        <begin position="768"/>
        <end position="780"/>
    </location>
</feature>
<feature type="compositionally biased region" description="Polar residues" evidence="1">
    <location>
        <begin position="743"/>
        <end position="760"/>
    </location>
</feature>
<name>A0ABQ5KPD8_9EUKA</name>
<gene>
    <name evidence="2" type="ORF">ADUPG1_007324</name>
</gene>
<reference evidence="2" key="1">
    <citation type="submission" date="2022-03" db="EMBL/GenBank/DDBJ databases">
        <title>Draft genome sequence of Aduncisulcus paluster, a free-living microaerophilic Fornicata.</title>
        <authorList>
            <person name="Yuyama I."/>
            <person name="Kume K."/>
            <person name="Tamura T."/>
            <person name="Inagaki Y."/>
            <person name="Hashimoto T."/>
        </authorList>
    </citation>
    <scope>NUCLEOTIDE SEQUENCE</scope>
    <source>
        <strain evidence="2">NY0171</strain>
    </source>
</reference>
<accession>A0ABQ5KPD8</accession>
<feature type="region of interest" description="Disordered" evidence="1">
    <location>
        <begin position="653"/>
        <end position="708"/>
    </location>
</feature>
<feature type="compositionally biased region" description="Polar residues" evidence="1">
    <location>
        <begin position="664"/>
        <end position="677"/>
    </location>
</feature>
<comment type="caution">
    <text evidence="2">The sequence shown here is derived from an EMBL/GenBank/DDBJ whole genome shotgun (WGS) entry which is preliminary data.</text>
</comment>
<proteinExistence type="predicted"/>
<feature type="region of interest" description="Disordered" evidence="1">
    <location>
        <begin position="811"/>
        <end position="834"/>
    </location>
</feature>
<feature type="compositionally biased region" description="Basic and acidic residues" evidence="1">
    <location>
        <begin position="528"/>
        <end position="546"/>
    </location>
</feature>
<evidence type="ECO:0000256" key="1">
    <source>
        <dbReference type="SAM" id="MobiDB-lite"/>
    </source>
</evidence>
<feature type="compositionally biased region" description="Polar residues" evidence="1">
    <location>
        <begin position="199"/>
        <end position="214"/>
    </location>
</feature>